<dbReference type="EMBL" id="CAJOBC010076110">
    <property type="protein sequence ID" value="CAF4259106.1"/>
    <property type="molecule type" value="Genomic_DNA"/>
</dbReference>
<accession>A0A815IRL2</accession>
<dbReference type="Proteomes" id="UP000681722">
    <property type="component" value="Unassembled WGS sequence"/>
</dbReference>
<evidence type="ECO:0000313" key="4">
    <source>
        <dbReference type="EMBL" id="CAF4259106.1"/>
    </source>
</evidence>
<dbReference type="PANTHER" id="PTHR46072">
    <property type="entry name" value="AMIDASE-RELATED-RELATED"/>
    <property type="match status" value="1"/>
</dbReference>
<evidence type="ECO:0000256" key="1">
    <source>
        <dbReference type="ARBA" id="ARBA00022801"/>
    </source>
</evidence>
<dbReference type="InterPro" id="IPR036928">
    <property type="entry name" value="AS_sf"/>
</dbReference>
<dbReference type="OrthoDB" id="6428749at2759"/>
<feature type="domain" description="Amidase" evidence="2">
    <location>
        <begin position="2"/>
        <end position="198"/>
    </location>
</feature>
<dbReference type="PANTHER" id="PTHR46072:SF9">
    <property type="entry name" value="ACETAMIDASE"/>
    <property type="match status" value="1"/>
</dbReference>
<dbReference type="GO" id="GO:0016787">
    <property type="term" value="F:hydrolase activity"/>
    <property type="evidence" value="ECO:0007669"/>
    <property type="project" value="UniProtKB-KW"/>
</dbReference>
<organism evidence="3 5">
    <name type="scientific">Didymodactylos carnosus</name>
    <dbReference type="NCBI Taxonomy" id="1234261"/>
    <lineage>
        <taxon>Eukaryota</taxon>
        <taxon>Metazoa</taxon>
        <taxon>Spiralia</taxon>
        <taxon>Gnathifera</taxon>
        <taxon>Rotifera</taxon>
        <taxon>Eurotatoria</taxon>
        <taxon>Bdelloidea</taxon>
        <taxon>Philodinida</taxon>
        <taxon>Philodinidae</taxon>
        <taxon>Didymodactylos</taxon>
    </lineage>
</organism>
<dbReference type="Proteomes" id="UP000663829">
    <property type="component" value="Unassembled WGS sequence"/>
</dbReference>
<dbReference type="Pfam" id="PF01425">
    <property type="entry name" value="Amidase"/>
    <property type="match status" value="1"/>
</dbReference>
<protein>
    <recommendedName>
        <fullName evidence="2">Amidase domain-containing protein</fullName>
    </recommendedName>
</protein>
<dbReference type="Gene3D" id="3.90.1300.10">
    <property type="entry name" value="Amidase signature (AS) domain"/>
    <property type="match status" value="1"/>
</dbReference>
<dbReference type="EMBL" id="CAJNOQ010015962">
    <property type="protein sequence ID" value="CAF1371888.1"/>
    <property type="molecule type" value="Genomic_DNA"/>
</dbReference>
<dbReference type="SUPFAM" id="SSF75304">
    <property type="entry name" value="Amidase signature (AS) enzymes"/>
    <property type="match status" value="1"/>
</dbReference>
<keyword evidence="1" id="KW-0378">Hydrolase</keyword>
<dbReference type="InterPro" id="IPR023631">
    <property type="entry name" value="Amidase_dom"/>
</dbReference>
<sequence>MPHPPILRGIQLVVDALQRAGHTVVEWRPYKHKYAVDLIGSIYRADGGEDIRNVVTLGGEPLISNIANIIGPGVKEKIDLNVMWDIQIKKYEYQQEYLAIWMERNEINAWIQPIAPHAAIRHDQYKYGGYTSVINLLDYPAVVVPVTFAEKETDITDLNYKAISDLDRQVHDDYQADVYNGAPVAVQIIGRRLQEEYVIGLAEQVGRALGSS</sequence>
<keyword evidence="5" id="KW-1185">Reference proteome</keyword>
<proteinExistence type="predicted"/>
<evidence type="ECO:0000313" key="3">
    <source>
        <dbReference type="EMBL" id="CAF1371888.1"/>
    </source>
</evidence>
<evidence type="ECO:0000313" key="5">
    <source>
        <dbReference type="Proteomes" id="UP000663829"/>
    </source>
</evidence>
<name>A0A815IRL2_9BILA</name>
<reference evidence="3" key="1">
    <citation type="submission" date="2021-02" db="EMBL/GenBank/DDBJ databases">
        <authorList>
            <person name="Nowell W R."/>
        </authorList>
    </citation>
    <scope>NUCLEOTIDE SEQUENCE</scope>
</reference>
<dbReference type="AlphaFoldDB" id="A0A815IRL2"/>
<comment type="caution">
    <text evidence="3">The sequence shown here is derived from an EMBL/GenBank/DDBJ whole genome shotgun (WGS) entry which is preliminary data.</text>
</comment>
<gene>
    <name evidence="3" type="ORF">GPM918_LOCUS31897</name>
    <name evidence="4" type="ORF">SRO942_LOCUS32552</name>
</gene>
<evidence type="ECO:0000259" key="2">
    <source>
        <dbReference type="Pfam" id="PF01425"/>
    </source>
</evidence>